<proteinExistence type="predicted"/>
<comment type="caution">
    <text evidence="6">The sequence shown here is derived from an EMBL/GenBank/DDBJ whole genome shotgun (WGS) entry which is preliminary data.</text>
</comment>
<keyword evidence="2" id="KW-0238">DNA-binding</keyword>
<organism evidence="6 7">
    <name type="scientific">Staphylococcus canis</name>
    <dbReference type="NCBI Taxonomy" id="2724942"/>
    <lineage>
        <taxon>Bacteria</taxon>
        <taxon>Bacillati</taxon>
        <taxon>Bacillota</taxon>
        <taxon>Bacilli</taxon>
        <taxon>Bacillales</taxon>
        <taxon>Staphylococcaceae</taxon>
        <taxon>Staphylococcus</taxon>
    </lineage>
</organism>
<dbReference type="Gene3D" id="1.10.10.10">
    <property type="entry name" value="Winged helix-like DNA-binding domain superfamily/Winged helix DNA-binding domain"/>
    <property type="match status" value="1"/>
</dbReference>
<accession>A0ABS0T8J9</accession>
<evidence type="ECO:0000259" key="5">
    <source>
        <dbReference type="PROSITE" id="PS51464"/>
    </source>
</evidence>
<dbReference type="InterPro" id="IPR009057">
    <property type="entry name" value="Homeodomain-like_sf"/>
</dbReference>
<dbReference type="InterPro" id="IPR001347">
    <property type="entry name" value="SIS_dom"/>
</dbReference>
<feature type="domain" description="SIS" evidence="5">
    <location>
        <begin position="111"/>
        <end position="251"/>
    </location>
</feature>
<dbReference type="RefSeq" id="WP_198617869.1">
    <property type="nucleotide sequence ID" value="NZ_JABANU010000012.1"/>
</dbReference>
<dbReference type="InterPro" id="IPR047640">
    <property type="entry name" value="RpiR-like"/>
</dbReference>
<feature type="domain" description="HTH rpiR-type" evidence="4">
    <location>
        <begin position="1"/>
        <end position="77"/>
    </location>
</feature>
<dbReference type="InterPro" id="IPR035472">
    <property type="entry name" value="RpiR-like_SIS"/>
</dbReference>
<dbReference type="SUPFAM" id="SSF46689">
    <property type="entry name" value="Homeodomain-like"/>
    <property type="match status" value="1"/>
</dbReference>
<name>A0ABS0T8J9_9STAP</name>
<dbReference type="PROSITE" id="PS51071">
    <property type="entry name" value="HTH_RPIR"/>
    <property type="match status" value="1"/>
</dbReference>
<dbReference type="SUPFAM" id="SSF53697">
    <property type="entry name" value="SIS domain"/>
    <property type="match status" value="1"/>
</dbReference>
<dbReference type="InterPro" id="IPR000281">
    <property type="entry name" value="HTH_RpiR"/>
</dbReference>
<keyword evidence="1" id="KW-0805">Transcription regulation</keyword>
<dbReference type="EMBL" id="JABANU010000012">
    <property type="protein sequence ID" value="MBI5975086.1"/>
    <property type="molecule type" value="Genomic_DNA"/>
</dbReference>
<evidence type="ECO:0000313" key="6">
    <source>
        <dbReference type="EMBL" id="MBI5975086.1"/>
    </source>
</evidence>
<dbReference type="Gene3D" id="3.40.50.10490">
    <property type="entry name" value="Glucose-6-phosphate isomerase like protein, domain 1"/>
    <property type="match status" value="1"/>
</dbReference>
<evidence type="ECO:0000259" key="4">
    <source>
        <dbReference type="PROSITE" id="PS51071"/>
    </source>
</evidence>
<dbReference type="PANTHER" id="PTHR30514:SF21">
    <property type="entry name" value="RPIR-FAMILY TRANSCRIPTIONAL REGULATOR"/>
    <property type="match status" value="1"/>
</dbReference>
<evidence type="ECO:0000256" key="1">
    <source>
        <dbReference type="ARBA" id="ARBA00023015"/>
    </source>
</evidence>
<dbReference type="Proteomes" id="UP000751852">
    <property type="component" value="Unassembled WGS sequence"/>
</dbReference>
<protein>
    <submittedName>
        <fullName evidence="6">MurR/RpiR family transcriptional regulator</fullName>
    </submittedName>
</protein>
<dbReference type="InterPro" id="IPR036388">
    <property type="entry name" value="WH-like_DNA-bd_sf"/>
</dbReference>
<evidence type="ECO:0000256" key="2">
    <source>
        <dbReference type="ARBA" id="ARBA00023125"/>
    </source>
</evidence>
<gene>
    <name evidence="6" type="ORF">HHH54_05660</name>
</gene>
<reference evidence="6 7" key="1">
    <citation type="submission" date="2020-04" db="EMBL/GenBank/DDBJ databases">
        <title>Staphylococcus species from domestic dog.</title>
        <authorList>
            <person name="Paterson G.K."/>
        </authorList>
    </citation>
    <scope>NUCLEOTIDE SEQUENCE [LARGE SCALE GENOMIC DNA]</scope>
    <source>
        <strain evidence="6 7">H16/1A</strain>
    </source>
</reference>
<evidence type="ECO:0000313" key="7">
    <source>
        <dbReference type="Proteomes" id="UP000751852"/>
    </source>
</evidence>
<dbReference type="CDD" id="cd05013">
    <property type="entry name" value="SIS_RpiR"/>
    <property type="match status" value="1"/>
</dbReference>
<sequence length="272" mass="31136">MKFENRIQRAKHQFTKTDHKITRYLLNLESDTHLGTIQNLSEAIHVSPSSLSRFIHKLGYESFQSFRFSVQQELQTQHIDNSPSIQVMYRHYMSILNHTSEFIVEADLICLVDAIRKSNKVIFVGIGSSGLSAQELYYRTSRMGLNTLAITDAHQMMVIGHMCDSKTTVIVLTNSGETREILQSIAHGHKSGAEVIAISHFRTPQLERYCSRIIMTVDNKRTHDTQFVNSQLSTHFIIDLISYHLLQDPTLSMHYQKSSEALIALRDTDAHF</sequence>
<dbReference type="PROSITE" id="PS51464">
    <property type="entry name" value="SIS"/>
    <property type="match status" value="1"/>
</dbReference>
<dbReference type="InterPro" id="IPR046348">
    <property type="entry name" value="SIS_dom_sf"/>
</dbReference>
<evidence type="ECO:0000256" key="3">
    <source>
        <dbReference type="ARBA" id="ARBA00023163"/>
    </source>
</evidence>
<dbReference type="PANTHER" id="PTHR30514">
    <property type="entry name" value="GLUCOKINASE"/>
    <property type="match status" value="1"/>
</dbReference>
<keyword evidence="7" id="KW-1185">Reference proteome</keyword>
<dbReference type="Pfam" id="PF01380">
    <property type="entry name" value="SIS"/>
    <property type="match status" value="1"/>
</dbReference>
<dbReference type="Pfam" id="PF01418">
    <property type="entry name" value="HTH_6"/>
    <property type="match status" value="1"/>
</dbReference>
<keyword evidence="3" id="KW-0804">Transcription</keyword>